<feature type="signal peptide" evidence="1">
    <location>
        <begin position="1"/>
        <end position="17"/>
    </location>
</feature>
<evidence type="ECO:0000256" key="1">
    <source>
        <dbReference type="SAM" id="SignalP"/>
    </source>
</evidence>
<evidence type="ECO:0000313" key="4">
    <source>
        <dbReference type="Proteomes" id="UP000887212"/>
    </source>
</evidence>
<proteinExistence type="predicted"/>
<dbReference type="AlphaFoldDB" id="A0AA37FLA7"/>
<accession>A0AA37FLA7</accession>
<gene>
    <name evidence="2" type="ORF">KAM435_14070</name>
    <name evidence="3" type="ORF">KAM436_13880</name>
</gene>
<dbReference type="Proteomes" id="UP000887212">
    <property type="component" value="Unassembled WGS sequence"/>
</dbReference>
<feature type="chain" id="PRO_5041381063" evidence="1">
    <location>
        <begin position="18"/>
        <end position="148"/>
    </location>
</feature>
<sequence length="148" mass="16121">MRLPIALLALFCLPALADESVPEPATMMPAPAPQPASVPLAPMTLPTPIDYGVLIVSRERLEVSTPCDIGLYLQGNLTARLYQGQSITLNLPPGQVQVRLGQLGGHQCQPRFEQLRSQTLQIHTGEVLKYRIAMDSLGLQLIPAPQNY</sequence>
<keyword evidence="1" id="KW-0732">Signal</keyword>
<comment type="caution">
    <text evidence="2">The sequence shown here is derived from an EMBL/GenBank/DDBJ whole genome shotgun (WGS) entry which is preliminary data.</text>
</comment>
<evidence type="ECO:0000313" key="5">
    <source>
        <dbReference type="Proteomes" id="UP000887228"/>
    </source>
</evidence>
<reference evidence="2 5" key="1">
    <citation type="submission" date="2021-07" db="EMBL/GenBank/DDBJ databases">
        <title>Whole genome sequencing of carbapenem-resistant Pseudomonas spp. isolated in Japan.</title>
        <authorList>
            <person name="Suzuki M."/>
            <person name="Maehana S."/>
            <person name="Kitasato H."/>
        </authorList>
    </citation>
    <scope>NUCLEOTIDE SEQUENCE</scope>
    <source>
        <strain evidence="2">KAM435</strain>
        <strain evidence="3 5">KAM436</strain>
    </source>
</reference>
<dbReference type="EMBL" id="BPMT01000004">
    <property type="protein sequence ID" value="GIZ92420.1"/>
    <property type="molecule type" value="Genomic_DNA"/>
</dbReference>
<protein>
    <submittedName>
        <fullName evidence="2">Uncharacterized protein</fullName>
    </submittedName>
</protein>
<dbReference type="EMBL" id="BPMS01000004">
    <property type="protein sequence ID" value="GIZ88080.1"/>
    <property type="molecule type" value="Genomic_DNA"/>
</dbReference>
<evidence type="ECO:0000313" key="2">
    <source>
        <dbReference type="EMBL" id="GIZ88080.1"/>
    </source>
</evidence>
<dbReference type="Proteomes" id="UP000887228">
    <property type="component" value="Unassembled WGS sequence"/>
</dbReference>
<evidence type="ECO:0000313" key="3">
    <source>
        <dbReference type="EMBL" id="GIZ92420.1"/>
    </source>
</evidence>
<name>A0AA37FLA7_AQUAC</name>
<organism evidence="2 4">
    <name type="scientific">Aquipseudomonas alcaligenes</name>
    <name type="common">Pseudomonas alcaligenes</name>
    <dbReference type="NCBI Taxonomy" id="43263"/>
    <lineage>
        <taxon>Bacteria</taxon>
        <taxon>Pseudomonadati</taxon>
        <taxon>Pseudomonadota</taxon>
        <taxon>Gammaproteobacteria</taxon>
        <taxon>Pseudomonadales</taxon>
        <taxon>Pseudomonadaceae</taxon>
        <taxon>Aquipseudomonas</taxon>
    </lineage>
</organism>